<dbReference type="Proteomes" id="UP001319865">
    <property type="component" value="Chromosome"/>
</dbReference>
<dbReference type="RefSeq" id="WP_229331103.1">
    <property type="nucleotide sequence ID" value="NZ_AP025183.1"/>
</dbReference>
<evidence type="ECO:0000256" key="1">
    <source>
        <dbReference type="SAM" id="Phobius"/>
    </source>
</evidence>
<evidence type="ECO:0000313" key="2">
    <source>
        <dbReference type="EMBL" id="BDB52366.1"/>
    </source>
</evidence>
<reference evidence="2 3" key="1">
    <citation type="journal article" date="2022" name="Int. J. Syst. Evol. Microbiol.">
        <title>Flavobacterium ammonificans sp. nov. and Flavobacterium ammoniigenes sp. nov., ammonifying bacteria isolated from surface river water.</title>
        <authorList>
            <person name="Watanabe K."/>
            <person name="Kitamura T."/>
            <person name="Ogata Y."/>
            <person name="Shindo C."/>
            <person name="Suda W."/>
        </authorList>
    </citation>
    <scope>NUCLEOTIDE SEQUENCE [LARGE SCALE GENOMIC DNA]</scope>
    <source>
        <strain evidence="2 3">GENT11</strain>
    </source>
</reference>
<gene>
    <name evidence="2" type="ORF">GENT11_06780</name>
</gene>
<keyword evidence="1" id="KW-1133">Transmembrane helix</keyword>
<evidence type="ECO:0000313" key="3">
    <source>
        <dbReference type="Proteomes" id="UP001319865"/>
    </source>
</evidence>
<reference evidence="2 3" key="2">
    <citation type="journal article" date="2022" name="Microorganisms">
        <title>Complete Genome Sequences of Two Flavobacterium ammonificans Strains and a Flavobacterium ammoniigenes Strain of Ammonifying Bacterioplankton Isolated from Surface River Water.</title>
        <authorList>
            <person name="Suda W."/>
            <person name="Ogata Y."/>
            <person name="Shindo C."/>
            <person name="Watanabe K."/>
        </authorList>
    </citation>
    <scope>NUCLEOTIDE SEQUENCE [LARGE SCALE GENOMIC DNA]</scope>
    <source>
        <strain evidence="2 3">GENT11</strain>
    </source>
</reference>
<keyword evidence="3" id="KW-1185">Reference proteome</keyword>
<keyword evidence="1" id="KW-0812">Transmembrane</keyword>
<feature type="transmembrane region" description="Helical" evidence="1">
    <location>
        <begin position="12"/>
        <end position="28"/>
    </location>
</feature>
<accession>A0ABM7UY04</accession>
<dbReference type="EMBL" id="AP025183">
    <property type="protein sequence ID" value="BDB52366.1"/>
    <property type="molecule type" value="Genomic_DNA"/>
</dbReference>
<sequence>MSERWKYQVKTGVFWGLFMIGFSTWYLSETTPLAVQLADYSYYFRAVGYIVFGIFVLGYSSWTAKKRREGK</sequence>
<keyword evidence="1" id="KW-0472">Membrane</keyword>
<feature type="transmembrane region" description="Helical" evidence="1">
    <location>
        <begin position="40"/>
        <end position="62"/>
    </location>
</feature>
<proteinExistence type="predicted"/>
<protein>
    <submittedName>
        <fullName evidence="2">Uncharacterized protein</fullName>
    </submittedName>
</protein>
<organism evidence="2 3">
    <name type="scientific">Flavobacterium ammonificans</name>
    <dbReference type="NCBI Taxonomy" id="1751056"/>
    <lineage>
        <taxon>Bacteria</taxon>
        <taxon>Pseudomonadati</taxon>
        <taxon>Bacteroidota</taxon>
        <taxon>Flavobacteriia</taxon>
        <taxon>Flavobacteriales</taxon>
        <taxon>Flavobacteriaceae</taxon>
        <taxon>Flavobacterium</taxon>
    </lineage>
</organism>
<name>A0ABM7UY04_9FLAO</name>